<dbReference type="STRING" id="515897.SAMN05421849_2442"/>
<gene>
    <name evidence="8" type="ORF">SAMN05421849_2442</name>
</gene>
<dbReference type="CDD" id="cd05254">
    <property type="entry name" value="dTDP_HR_like_SDR_e"/>
    <property type="match status" value="1"/>
</dbReference>
<organism evidence="8 9">
    <name type="scientific">Pontibaca methylaminivorans</name>
    <dbReference type="NCBI Taxonomy" id="515897"/>
    <lineage>
        <taxon>Bacteria</taxon>
        <taxon>Pseudomonadati</taxon>
        <taxon>Pseudomonadota</taxon>
        <taxon>Alphaproteobacteria</taxon>
        <taxon>Rhodobacterales</taxon>
        <taxon>Roseobacteraceae</taxon>
        <taxon>Pontibaca</taxon>
    </lineage>
</organism>
<dbReference type="SUPFAM" id="SSF51735">
    <property type="entry name" value="NAD(P)-binding Rossmann-fold domains"/>
    <property type="match status" value="1"/>
</dbReference>
<evidence type="ECO:0000256" key="5">
    <source>
        <dbReference type="ARBA" id="ARBA00048200"/>
    </source>
</evidence>
<dbReference type="Pfam" id="PF04321">
    <property type="entry name" value="RmlD_sub_bind"/>
    <property type="match status" value="1"/>
</dbReference>
<keyword evidence="9" id="KW-1185">Reference proteome</keyword>
<sequence>MTLLVFGESGQLARELGRAGGVTCLSRAQADLTDPEACAAMIRAHAPAGVINAAAFTDVDRAESDEALATRINGAAPGAMARACAGLGIPFVTVSTDYVFDGSGSAPWAPADRPAPLNAYGRSKLAGERLVLDAGGAAVVLRTSWVVSAHGRNFVRTMLRLGRERDHLAVVADQIGGPTPARALAGACLVIAQTLRDHPGHRGIHHFSGTPDISWTGFARAIFDQAGLAVRVGDIPTSDYPTPARRPLNSRLDCGATLAAFGLARPDWRSGLRDILDELEAAT</sequence>
<keyword evidence="6" id="KW-0521">NADP</keyword>
<comment type="pathway">
    <text evidence="1 6">Carbohydrate biosynthesis; dTDP-L-rhamnose biosynthesis.</text>
</comment>
<dbReference type="Gene3D" id="3.90.25.10">
    <property type="entry name" value="UDP-galactose 4-epimerase, domain 1"/>
    <property type="match status" value="1"/>
</dbReference>
<evidence type="ECO:0000256" key="4">
    <source>
        <dbReference type="ARBA" id="ARBA00017099"/>
    </source>
</evidence>
<evidence type="ECO:0000313" key="8">
    <source>
        <dbReference type="EMBL" id="SIT86834.1"/>
    </source>
</evidence>
<dbReference type="Gene3D" id="3.40.50.720">
    <property type="entry name" value="NAD(P)-binding Rossmann-like Domain"/>
    <property type="match status" value="1"/>
</dbReference>
<feature type="domain" description="RmlD-like substrate binding" evidence="7">
    <location>
        <begin position="1"/>
        <end position="279"/>
    </location>
</feature>
<dbReference type="PANTHER" id="PTHR10491">
    <property type="entry name" value="DTDP-4-DEHYDRORHAMNOSE REDUCTASE"/>
    <property type="match status" value="1"/>
</dbReference>
<dbReference type="InterPro" id="IPR036291">
    <property type="entry name" value="NAD(P)-bd_dom_sf"/>
</dbReference>
<evidence type="ECO:0000256" key="1">
    <source>
        <dbReference type="ARBA" id="ARBA00004781"/>
    </source>
</evidence>
<evidence type="ECO:0000313" key="9">
    <source>
        <dbReference type="Proteomes" id="UP000192455"/>
    </source>
</evidence>
<accession>A0A1R3X804</accession>
<reference evidence="8 9" key="1">
    <citation type="submission" date="2017-01" db="EMBL/GenBank/DDBJ databases">
        <authorList>
            <person name="Mah S.A."/>
            <person name="Swanson W.J."/>
            <person name="Moy G.W."/>
            <person name="Vacquier V.D."/>
        </authorList>
    </citation>
    <scope>NUCLEOTIDE SEQUENCE [LARGE SCALE GENOMIC DNA]</scope>
    <source>
        <strain evidence="8 9">DSM 21219</strain>
    </source>
</reference>
<name>A0A1R3X804_9RHOB</name>
<dbReference type="RefSeq" id="WP_076650308.1">
    <property type="nucleotide sequence ID" value="NZ_FTPS01000002.1"/>
</dbReference>
<dbReference type="EC" id="1.1.1.133" evidence="3 6"/>
<dbReference type="PANTHER" id="PTHR10491:SF4">
    <property type="entry name" value="METHIONINE ADENOSYLTRANSFERASE 2 SUBUNIT BETA"/>
    <property type="match status" value="1"/>
</dbReference>
<dbReference type="OrthoDB" id="9803892at2"/>
<dbReference type="AlphaFoldDB" id="A0A1R3X804"/>
<evidence type="ECO:0000256" key="2">
    <source>
        <dbReference type="ARBA" id="ARBA00010944"/>
    </source>
</evidence>
<keyword evidence="6" id="KW-0560">Oxidoreductase</keyword>
<dbReference type="GO" id="GO:0008831">
    <property type="term" value="F:dTDP-4-dehydrorhamnose reductase activity"/>
    <property type="evidence" value="ECO:0007669"/>
    <property type="project" value="UniProtKB-EC"/>
</dbReference>
<dbReference type="EMBL" id="FTPS01000002">
    <property type="protein sequence ID" value="SIT86834.1"/>
    <property type="molecule type" value="Genomic_DNA"/>
</dbReference>
<dbReference type="GO" id="GO:0019305">
    <property type="term" value="P:dTDP-rhamnose biosynthetic process"/>
    <property type="evidence" value="ECO:0007669"/>
    <property type="project" value="UniProtKB-UniPathway"/>
</dbReference>
<dbReference type="InterPro" id="IPR029903">
    <property type="entry name" value="RmlD-like-bd"/>
</dbReference>
<comment type="cofactor">
    <cofactor evidence="6">
        <name>Mg(2+)</name>
        <dbReference type="ChEBI" id="CHEBI:18420"/>
    </cofactor>
    <text evidence="6">Binds 1 Mg(2+) ion per monomer.</text>
</comment>
<evidence type="ECO:0000259" key="7">
    <source>
        <dbReference type="Pfam" id="PF04321"/>
    </source>
</evidence>
<evidence type="ECO:0000256" key="6">
    <source>
        <dbReference type="RuleBase" id="RU364082"/>
    </source>
</evidence>
<evidence type="ECO:0000256" key="3">
    <source>
        <dbReference type="ARBA" id="ARBA00012929"/>
    </source>
</evidence>
<comment type="catalytic activity">
    <reaction evidence="5 6">
        <text>dTDP-beta-L-rhamnose + NADP(+) = dTDP-4-dehydro-beta-L-rhamnose + NADPH + H(+)</text>
        <dbReference type="Rhea" id="RHEA:21796"/>
        <dbReference type="ChEBI" id="CHEBI:15378"/>
        <dbReference type="ChEBI" id="CHEBI:57510"/>
        <dbReference type="ChEBI" id="CHEBI:57783"/>
        <dbReference type="ChEBI" id="CHEBI:58349"/>
        <dbReference type="ChEBI" id="CHEBI:62830"/>
        <dbReference type="EC" id="1.1.1.133"/>
    </reaction>
</comment>
<comment type="similarity">
    <text evidence="2 6">Belongs to the dTDP-4-dehydrorhamnose reductase family.</text>
</comment>
<dbReference type="UniPathway" id="UPA00124"/>
<protein>
    <recommendedName>
        <fullName evidence="4 6">dTDP-4-dehydrorhamnose reductase</fullName>
        <ecNumber evidence="3 6">1.1.1.133</ecNumber>
    </recommendedName>
</protein>
<dbReference type="InterPro" id="IPR005913">
    <property type="entry name" value="dTDP_dehydrorham_reduct"/>
</dbReference>
<dbReference type="Proteomes" id="UP000192455">
    <property type="component" value="Unassembled WGS sequence"/>
</dbReference>
<proteinExistence type="inferred from homology"/>
<dbReference type="NCBIfam" id="TIGR01214">
    <property type="entry name" value="rmlD"/>
    <property type="match status" value="1"/>
</dbReference>
<comment type="function">
    <text evidence="6">Catalyzes the reduction of dTDP-6-deoxy-L-lyxo-4-hexulose to yield dTDP-L-rhamnose.</text>
</comment>